<reference evidence="4" key="1">
    <citation type="submission" date="2020-02" db="EMBL/GenBank/DDBJ databases">
        <authorList>
            <person name="Meier V. D."/>
        </authorList>
    </citation>
    <scope>NUCLEOTIDE SEQUENCE</scope>
    <source>
        <strain evidence="4">AVDCRST_MAG77</strain>
    </source>
</reference>
<dbReference type="PROSITE" id="PS51186">
    <property type="entry name" value="GNAT"/>
    <property type="match status" value="1"/>
</dbReference>
<keyword evidence="2" id="KW-0012">Acyltransferase</keyword>
<evidence type="ECO:0000256" key="2">
    <source>
        <dbReference type="ARBA" id="ARBA00023315"/>
    </source>
</evidence>
<feature type="domain" description="N-acetyltransferase" evidence="3">
    <location>
        <begin position="10"/>
        <end position="172"/>
    </location>
</feature>
<dbReference type="PANTHER" id="PTHR43877">
    <property type="entry name" value="AMINOALKYLPHOSPHONATE N-ACETYLTRANSFERASE-RELATED-RELATED"/>
    <property type="match status" value="1"/>
</dbReference>
<dbReference type="SUPFAM" id="SSF55729">
    <property type="entry name" value="Acyl-CoA N-acyltransferases (Nat)"/>
    <property type="match status" value="1"/>
</dbReference>
<dbReference type="Pfam" id="PF00583">
    <property type="entry name" value="Acetyltransf_1"/>
    <property type="match status" value="1"/>
</dbReference>
<organism evidence="4">
    <name type="scientific">uncultured Chloroflexota bacterium</name>
    <dbReference type="NCBI Taxonomy" id="166587"/>
    <lineage>
        <taxon>Bacteria</taxon>
        <taxon>Bacillati</taxon>
        <taxon>Chloroflexota</taxon>
        <taxon>environmental samples</taxon>
    </lineage>
</organism>
<dbReference type="AlphaFoldDB" id="A0A6J4H149"/>
<evidence type="ECO:0000313" key="4">
    <source>
        <dbReference type="EMBL" id="CAA9212096.1"/>
    </source>
</evidence>
<dbReference type="InterPro" id="IPR050832">
    <property type="entry name" value="Bact_Acetyltransf"/>
</dbReference>
<protein>
    <recommendedName>
        <fullName evidence="3">N-acetyltransferase domain-containing protein</fullName>
    </recommendedName>
</protein>
<evidence type="ECO:0000256" key="1">
    <source>
        <dbReference type="ARBA" id="ARBA00022679"/>
    </source>
</evidence>
<dbReference type="GO" id="GO:0016747">
    <property type="term" value="F:acyltransferase activity, transferring groups other than amino-acyl groups"/>
    <property type="evidence" value="ECO:0007669"/>
    <property type="project" value="InterPro"/>
</dbReference>
<name>A0A6J4H149_9CHLR</name>
<keyword evidence="1" id="KW-0808">Transferase</keyword>
<sequence length="172" mass="19031">MTAPTTSTIRRLQTLDPEALDQLVEVLIAIVHDGASVGFLPPLGYDEAAAYWRGVLAPGVQLFVAELDGKVAGTVQLRPSPKPNASHRAEIAKLLVHPWARRRGLGRALMQGAERAARDLGRTLLVLDTRADDVSNDLYRSMGWLEYGRVPRYARSGTGDFHECIFYYKELT</sequence>
<dbReference type="Gene3D" id="3.40.630.30">
    <property type="match status" value="1"/>
</dbReference>
<evidence type="ECO:0000259" key="3">
    <source>
        <dbReference type="PROSITE" id="PS51186"/>
    </source>
</evidence>
<dbReference type="CDD" id="cd04301">
    <property type="entry name" value="NAT_SF"/>
    <property type="match status" value="1"/>
</dbReference>
<dbReference type="InterPro" id="IPR016181">
    <property type="entry name" value="Acyl_CoA_acyltransferase"/>
</dbReference>
<gene>
    <name evidence="4" type="ORF">AVDCRST_MAG77-2</name>
</gene>
<dbReference type="InterPro" id="IPR000182">
    <property type="entry name" value="GNAT_dom"/>
</dbReference>
<proteinExistence type="predicted"/>
<dbReference type="EMBL" id="CADCTC010000003">
    <property type="protein sequence ID" value="CAA9212096.1"/>
    <property type="molecule type" value="Genomic_DNA"/>
</dbReference>
<accession>A0A6J4H149</accession>